<dbReference type="CDD" id="cd06558">
    <property type="entry name" value="crotonase-like"/>
    <property type="match status" value="1"/>
</dbReference>
<reference evidence="3 4" key="1">
    <citation type="submission" date="2020-08" db="EMBL/GenBank/DDBJ databases">
        <title>Sequencing the genomes of 1000 actinobacteria strains.</title>
        <authorList>
            <person name="Klenk H.-P."/>
        </authorList>
    </citation>
    <scope>NUCLEOTIDE SEQUENCE [LARGE SCALE GENOMIC DNA]</scope>
    <source>
        <strain evidence="3 4">DSM 105369</strain>
    </source>
</reference>
<dbReference type="PANTHER" id="PTHR43802:SF1">
    <property type="entry name" value="IP11341P-RELATED"/>
    <property type="match status" value="1"/>
</dbReference>
<accession>A0A839N8K9</accession>
<dbReference type="InterPro" id="IPR001753">
    <property type="entry name" value="Enoyl-CoA_hydra/iso"/>
</dbReference>
<dbReference type="InterPro" id="IPR029045">
    <property type="entry name" value="ClpP/crotonase-like_dom_sf"/>
</dbReference>
<keyword evidence="4" id="KW-1185">Reference proteome</keyword>
<protein>
    <submittedName>
        <fullName evidence="3">Enoyl-CoA hydratase/carnithine racemase</fullName>
    </submittedName>
</protein>
<dbReference type="Gene3D" id="3.90.226.10">
    <property type="entry name" value="2-enoyl-CoA Hydratase, Chain A, domain 1"/>
    <property type="match status" value="1"/>
</dbReference>
<evidence type="ECO:0000313" key="4">
    <source>
        <dbReference type="Proteomes" id="UP000559182"/>
    </source>
</evidence>
<dbReference type="Proteomes" id="UP000559182">
    <property type="component" value="Unassembled WGS sequence"/>
</dbReference>
<dbReference type="Pfam" id="PF00378">
    <property type="entry name" value="ECH_1"/>
    <property type="match status" value="1"/>
</dbReference>
<dbReference type="PANTHER" id="PTHR43802">
    <property type="entry name" value="ENOYL-COA HYDRATASE"/>
    <property type="match status" value="1"/>
</dbReference>
<sequence length="249" mass="25770">MTRIAVTTTGSVATITLGDGRRRNALREADWVRLDAEIARQCDDGRIHAIVLTGHGTTFCSGSDLSEWAGATAGDVEHSLTVIEQCLRRIELAPVPVIAAVEGVAAGAGCQLALACDIAVLAESARIGMPIARLGIQASPAFVARVSSRTGAASAADLYLTGRLLDAREARDVGLITRVVPDSETLRAAGEIAATVAAHPVAALSAAKHALRLVTRTDPATGGSDEVPAVALQEFHSAVDSFFARRTSA</sequence>
<name>A0A839N8K9_9MICO</name>
<dbReference type="SUPFAM" id="SSF52096">
    <property type="entry name" value="ClpP/crotonase"/>
    <property type="match status" value="1"/>
</dbReference>
<evidence type="ECO:0000256" key="1">
    <source>
        <dbReference type="ARBA" id="ARBA00005254"/>
    </source>
</evidence>
<dbReference type="RefSeq" id="WP_183319801.1">
    <property type="nucleotide sequence ID" value="NZ_JACHVQ010000001.1"/>
</dbReference>
<evidence type="ECO:0000313" key="3">
    <source>
        <dbReference type="EMBL" id="MBB2891545.1"/>
    </source>
</evidence>
<comment type="similarity">
    <text evidence="1 2">Belongs to the enoyl-CoA hydratase/isomerase family.</text>
</comment>
<dbReference type="InterPro" id="IPR018376">
    <property type="entry name" value="Enoyl-CoA_hyd/isom_CS"/>
</dbReference>
<dbReference type="EMBL" id="JACHVQ010000001">
    <property type="protein sequence ID" value="MBB2891545.1"/>
    <property type="molecule type" value="Genomic_DNA"/>
</dbReference>
<proteinExistence type="inferred from homology"/>
<dbReference type="GO" id="GO:0003824">
    <property type="term" value="F:catalytic activity"/>
    <property type="evidence" value="ECO:0007669"/>
    <property type="project" value="InterPro"/>
</dbReference>
<gene>
    <name evidence="3" type="ORF">FHU39_001529</name>
</gene>
<evidence type="ECO:0000256" key="2">
    <source>
        <dbReference type="RuleBase" id="RU003707"/>
    </source>
</evidence>
<comment type="caution">
    <text evidence="3">The sequence shown here is derived from an EMBL/GenBank/DDBJ whole genome shotgun (WGS) entry which is preliminary data.</text>
</comment>
<organism evidence="3 4">
    <name type="scientific">Flexivirga oryzae</name>
    <dbReference type="NCBI Taxonomy" id="1794944"/>
    <lineage>
        <taxon>Bacteria</taxon>
        <taxon>Bacillati</taxon>
        <taxon>Actinomycetota</taxon>
        <taxon>Actinomycetes</taxon>
        <taxon>Micrococcales</taxon>
        <taxon>Dermacoccaceae</taxon>
        <taxon>Flexivirga</taxon>
    </lineage>
</organism>
<dbReference type="AlphaFoldDB" id="A0A839N8K9"/>
<dbReference type="PROSITE" id="PS00166">
    <property type="entry name" value="ENOYL_COA_HYDRATASE"/>
    <property type="match status" value="1"/>
</dbReference>